<dbReference type="PANTHER" id="PTHR42997">
    <property type="entry name" value="HIT FAMILY HYDROLASE"/>
    <property type="match status" value="1"/>
</dbReference>
<gene>
    <name evidence="6" type="ORF">ENS06_03620</name>
</gene>
<feature type="binding site" evidence="3">
    <location>
        <begin position="111"/>
        <end position="114"/>
    </location>
    <ligand>
        <name>substrate</name>
    </ligand>
</feature>
<dbReference type="CDD" id="cd01275">
    <property type="entry name" value="FHIT"/>
    <property type="match status" value="1"/>
</dbReference>
<dbReference type="InterPro" id="IPR011146">
    <property type="entry name" value="HIT-like"/>
</dbReference>
<sequence length="166" mass="19355">MRNLWAPWRMEYILGKREPYCIFCPEGDGLSDEERLILYRGRRTMVMMNKYPYNNGHLLVAPWRHVAGLEDLTEEEMTDLMKKVQACVTILRRTMRPDGFNVGLNLGAAAGAGVESHLHFHVVPRWEGDTNFMTVFADVRSIPEHLRQTYDKLRPHFEKEKAHEAL</sequence>
<protein>
    <submittedName>
        <fullName evidence="6">HIT domain-containing protein</fullName>
    </submittedName>
</protein>
<dbReference type="GO" id="GO:0003824">
    <property type="term" value="F:catalytic activity"/>
    <property type="evidence" value="ECO:0007669"/>
    <property type="project" value="InterPro"/>
</dbReference>
<evidence type="ECO:0000256" key="1">
    <source>
        <dbReference type="ARBA" id="ARBA00022741"/>
    </source>
</evidence>
<dbReference type="InterPro" id="IPR036265">
    <property type="entry name" value="HIT-like_sf"/>
</dbReference>
<dbReference type="PANTHER" id="PTHR42997:SF1">
    <property type="entry name" value="AP-4-A PHOSPHORYLASE"/>
    <property type="match status" value="1"/>
</dbReference>
<comment type="caution">
    <text evidence="6">The sequence shown here is derived from an EMBL/GenBank/DDBJ whole genome shotgun (WGS) entry which is preliminary data.</text>
</comment>
<feature type="short sequence motif" description="Histidine triad motif" evidence="4">
    <location>
        <begin position="117"/>
        <end position="121"/>
    </location>
</feature>
<dbReference type="EMBL" id="DSTK01000012">
    <property type="protein sequence ID" value="HFK96400.1"/>
    <property type="molecule type" value="Genomic_DNA"/>
</dbReference>
<dbReference type="Pfam" id="PF01230">
    <property type="entry name" value="HIT"/>
    <property type="match status" value="1"/>
</dbReference>
<evidence type="ECO:0000259" key="5">
    <source>
        <dbReference type="PROSITE" id="PS51084"/>
    </source>
</evidence>
<reference evidence="6" key="1">
    <citation type="journal article" date="2020" name="mSystems">
        <title>Genome- and Community-Level Interaction Insights into Carbon Utilization and Element Cycling Functions of Hydrothermarchaeota in Hydrothermal Sediment.</title>
        <authorList>
            <person name="Zhou Z."/>
            <person name="Liu Y."/>
            <person name="Xu W."/>
            <person name="Pan J."/>
            <person name="Luo Z.H."/>
            <person name="Li M."/>
        </authorList>
    </citation>
    <scope>NUCLEOTIDE SEQUENCE [LARGE SCALE GENOMIC DNA]</scope>
    <source>
        <strain evidence="6">SpSt-456</strain>
    </source>
</reference>
<feature type="domain" description="HIT" evidence="5">
    <location>
        <begin position="22"/>
        <end position="132"/>
    </location>
</feature>
<dbReference type="GO" id="GO:0000166">
    <property type="term" value="F:nucleotide binding"/>
    <property type="evidence" value="ECO:0007669"/>
    <property type="project" value="UniProtKB-KW"/>
</dbReference>
<evidence type="ECO:0000313" key="6">
    <source>
        <dbReference type="EMBL" id="HFK96400.1"/>
    </source>
</evidence>
<dbReference type="SUPFAM" id="SSF54197">
    <property type="entry name" value="HIT-like"/>
    <property type="match status" value="1"/>
</dbReference>
<dbReference type="InterPro" id="IPR052908">
    <property type="entry name" value="AP-4-A_phosphorylase"/>
</dbReference>
<name>A0A832EIL7_9BACT</name>
<dbReference type="Gene3D" id="3.30.428.10">
    <property type="entry name" value="HIT-like"/>
    <property type="match status" value="1"/>
</dbReference>
<proteinExistence type="predicted"/>
<accession>A0A832EIL7</accession>
<feature type="active site" description="Tele-AMP-histidine intermediate" evidence="2">
    <location>
        <position position="119"/>
    </location>
</feature>
<feature type="binding site" evidence="3">
    <location>
        <position position="121"/>
    </location>
    <ligand>
        <name>substrate</name>
    </ligand>
</feature>
<evidence type="ECO:0000256" key="2">
    <source>
        <dbReference type="PIRSR" id="PIRSR639383-1"/>
    </source>
</evidence>
<organism evidence="6">
    <name type="scientific">Desulfacinum infernum</name>
    <dbReference type="NCBI Taxonomy" id="35837"/>
    <lineage>
        <taxon>Bacteria</taxon>
        <taxon>Pseudomonadati</taxon>
        <taxon>Thermodesulfobacteriota</taxon>
        <taxon>Syntrophobacteria</taxon>
        <taxon>Syntrophobacterales</taxon>
        <taxon>Syntrophobacteraceae</taxon>
        <taxon>Desulfacinum</taxon>
    </lineage>
</organism>
<dbReference type="InterPro" id="IPR039383">
    <property type="entry name" value="FHIT"/>
</dbReference>
<feature type="binding site" evidence="3">
    <location>
        <position position="49"/>
    </location>
    <ligand>
        <name>substrate</name>
    </ligand>
</feature>
<keyword evidence="1" id="KW-0547">Nucleotide-binding</keyword>
<evidence type="ECO:0000256" key="4">
    <source>
        <dbReference type="PROSITE-ProRule" id="PRU00464"/>
    </source>
</evidence>
<evidence type="ECO:0000256" key="3">
    <source>
        <dbReference type="PIRSR" id="PIRSR639383-2"/>
    </source>
</evidence>
<dbReference type="PROSITE" id="PS51084">
    <property type="entry name" value="HIT_2"/>
    <property type="match status" value="1"/>
</dbReference>
<dbReference type="AlphaFoldDB" id="A0A832EIL7"/>